<organism evidence="1 2">
    <name type="scientific">Dreissena polymorpha</name>
    <name type="common">Zebra mussel</name>
    <name type="synonym">Mytilus polymorpha</name>
    <dbReference type="NCBI Taxonomy" id="45954"/>
    <lineage>
        <taxon>Eukaryota</taxon>
        <taxon>Metazoa</taxon>
        <taxon>Spiralia</taxon>
        <taxon>Lophotrochozoa</taxon>
        <taxon>Mollusca</taxon>
        <taxon>Bivalvia</taxon>
        <taxon>Autobranchia</taxon>
        <taxon>Heteroconchia</taxon>
        <taxon>Euheterodonta</taxon>
        <taxon>Imparidentia</taxon>
        <taxon>Neoheterodontei</taxon>
        <taxon>Myida</taxon>
        <taxon>Dreissenoidea</taxon>
        <taxon>Dreissenidae</taxon>
        <taxon>Dreissena</taxon>
    </lineage>
</organism>
<reference evidence="1" key="2">
    <citation type="submission" date="2020-11" db="EMBL/GenBank/DDBJ databases">
        <authorList>
            <person name="McCartney M.A."/>
            <person name="Auch B."/>
            <person name="Kono T."/>
            <person name="Mallez S."/>
            <person name="Becker A."/>
            <person name="Gohl D.M."/>
            <person name="Silverstein K.A.T."/>
            <person name="Koren S."/>
            <person name="Bechman K.B."/>
            <person name="Herman A."/>
            <person name="Abrahante J.E."/>
            <person name="Garbe J."/>
        </authorList>
    </citation>
    <scope>NUCLEOTIDE SEQUENCE</scope>
    <source>
        <strain evidence="1">Duluth1</strain>
        <tissue evidence="1">Whole animal</tissue>
    </source>
</reference>
<comment type="caution">
    <text evidence="1">The sequence shown here is derived from an EMBL/GenBank/DDBJ whole genome shotgun (WGS) entry which is preliminary data.</text>
</comment>
<sequence>MVESPYGYEETHMYGKVTTNQIHILPGTGIEPGSPLLDACTNHRTNRKTKLMESLKTDPW</sequence>
<dbReference type="EMBL" id="JAIWYP010000013">
    <property type="protein sequence ID" value="KAH3714921.1"/>
    <property type="molecule type" value="Genomic_DNA"/>
</dbReference>
<gene>
    <name evidence="1" type="ORF">DPMN_057623</name>
</gene>
<accession>A0A9D4HF45</accession>
<proteinExistence type="predicted"/>
<evidence type="ECO:0000313" key="1">
    <source>
        <dbReference type="EMBL" id="KAH3714921.1"/>
    </source>
</evidence>
<protein>
    <submittedName>
        <fullName evidence="1">Uncharacterized protein</fullName>
    </submittedName>
</protein>
<evidence type="ECO:0000313" key="2">
    <source>
        <dbReference type="Proteomes" id="UP000828390"/>
    </source>
</evidence>
<keyword evidence="2" id="KW-1185">Reference proteome</keyword>
<dbReference type="Proteomes" id="UP000828390">
    <property type="component" value="Unassembled WGS sequence"/>
</dbReference>
<name>A0A9D4HF45_DREPO</name>
<reference evidence="1" key="1">
    <citation type="journal article" date="2019" name="bioRxiv">
        <title>The Genome of the Zebra Mussel, Dreissena polymorpha: A Resource for Invasive Species Research.</title>
        <authorList>
            <person name="McCartney M.A."/>
            <person name="Auch B."/>
            <person name="Kono T."/>
            <person name="Mallez S."/>
            <person name="Zhang Y."/>
            <person name="Obille A."/>
            <person name="Becker A."/>
            <person name="Abrahante J.E."/>
            <person name="Garbe J."/>
            <person name="Badalamenti J.P."/>
            <person name="Herman A."/>
            <person name="Mangelson H."/>
            <person name="Liachko I."/>
            <person name="Sullivan S."/>
            <person name="Sone E.D."/>
            <person name="Koren S."/>
            <person name="Silverstein K.A.T."/>
            <person name="Beckman K.B."/>
            <person name="Gohl D.M."/>
        </authorList>
    </citation>
    <scope>NUCLEOTIDE SEQUENCE</scope>
    <source>
        <strain evidence="1">Duluth1</strain>
        <tissue evidence="1">Whole animal</tissue>
    </source>
</reference>
<dbReference type="AlphaFoldDB" id="A0A9D4HF45"/>